<dbReference type="EMBL" id="NOIF01000195">
    <property type="protein sequence ID" value="OZS42041.1"/>
    <property type="molecule type" value="Genomic_DNA"/>
</dbReference>
<name>A0ABX4FT19_9GAMM</name>
<gene>
    <name evidence="1" type="ORF">ASV53_20580</name>
</gene>
<accession>A0ABX4FT19</accession>
<protein>
    <submittedName>
        <fullName evidence="1">Uncharacterized protein</fullName>
    </submittedName>
</protein>
<evidence type="ECO:0000313" key="1">
    <source>
        <dbReference type="EMBL" id="OZS42041.1"/>
    </source>
</evidence>
<reference evidence="1 2" key="1">
    <citation type="journal article" date="2016" name="Antonie Van Leeuwenhoek">
        <title>Photobacterium sanguinicancri sp. nov. isolated from marine animals.</title>
        <authorList>
            <person name="Gomez-Gil B."/>
            <person name="Roque A."/>
            <person name="Rotllant G."/>
            <person name="Romalde J.L."/>
            <person name="Doce A."/>
            <person name="Eggermont M."/>
            <person name="Defoirdt T."/>
        </authorList>
    </citation>
    <scope>NUCLEOTIDE SEQUENCE [LARGE SCALE GENOMIC DNA]</scope>
    <source>
        <strain evidence="1 2">CAIM 1827</strain>
    </source>
</reference>
<dbReference type="Proteomes" id="UP000215999">
    <property type="component" value="Unassembled WGS sequence"/>
</dbReference>
<keyword evidence="2" id="KW-1185">Reference proteome</keyword>
<proteinExistence type="predicted"/>
<sequence length="74" mass="8429">MAANATIPIAKGNIGSETGKQTAIKRKQEEWKSEKTELLPTRIPQYLMAAFQLDEWPEKHGNARCCYETHLNQL</sequence>
<comment type="caution">
    <text evidence="1">The sequence shown here is derived from an EMBL/GenBank/DDBJ whole genome shotgun (WGS) entry which is preliminary data.</text>
</comment>
<organism evidence="1 2">
    <name type="scientific">Photobacterium sanguinicancri</name>
    <dbReference type="NCBI Taxonomy" id="875932"/>
    <lineage>
        <taxon>Bacteria</taxon>
        <taxon>Pseudomonadati</taxon>
        <taxon>Pseudomonadota</taxon>
        <taxon>Gammaproteobacteria</taxon>
        <taxon>Vibrionales</taxon>
        <taxon>Vibrionaceae</taxon>
        <taxon>Photobacterium</taxon>
    </lineage>
</organism>
<evidence type="ECO:0000313" key="2">
    <source>
        <dbReference type="Proteomes" id="UP000215999"/>
    </source>
</evidence>